<evidence type="ECO:0000313" key="2">
    <source>
        <dbReference type="EMBL" id="HIQ95868.1"/>
    </source>
</evidence>
<keyword evidence="1" id="KW-0812">Transmembrane</keyword>
<keyword evidence="1" id="KW-0472">Membrane</keyword>
<sequence>MRHTRGTKSSLFLIEFMIVLFFFLLVTAICIQVFVRAYFFSRESENLSHAQTIVQSFAEALKGSDGSIDSMQELMPELSLNGGNYEAWYDSQWEPCPEKEAAFLLSADMNVIATEKRADLSIQQLYNGEYLFEIQLHFHTPVSKEVILS</sequence>
<dbReference type="Proteomes" id="UP000886886">
    <property type="component" value="Unassembled WGS sequence"/>
</dbReference>
<name>A0A9D1D0T5_9FIRM</name>
<accession>A0A9D1D0T5</accession>
<proteinExistence type="predicted"/>
<gene>
    <name evidence="2" type="ORF">IAB26_04825</name>
</gene>
<keyword evidence="1" id="KW-1133">Transmembrane helix</keyword>
<reference evidence="2" key="1">
    <citation type="submission" date="2020-10" db="EMBL/GenBank/DDBJ databases">
        <authorList>
            <person name="Gilroy R."/>
        </authorList>
    </citation>
    <scope>NUCLEOTIDE SEQUENCE</scope>
    <source>
        <strain evidence="2">ChiSjej3B21-11622</strain>
    </source>
</reference>
<evidence type="ECO:0000256" key="1">
    <source>
        <dbReference type="SAM" id="Phobius"/>
    </source>
</evidence>
<dbReference type="EMBL" id="DVFT01000074">
    <property type="protein sequence ID" value="HIQ95868.1"/>
    <property type="molecule type" value="Genomic_DNA"/>
</dbReference>
<feature type="transmembrane region" description="Helical" evidence="1">
    <location>
        <begin position="12"/>
        <end position="35"/>
    </location>
</feature>
<dbReference type="AlphaFoldDB" id="A0A9D1D0T5"/>
<evidence type="ECO:0000313" key="3">
    <source>
        <dbReference type="Proteomes" id="UP000886886"/>
    </source>
</evidence>
<reference evidence="2" key="2">
    <citation type="journal article" date="2021" name="PeerJ">
        <title>Extensive microbial diversity within the chicken gut microbiome revealed by metagenomics and culture.</title>
        <authorList>
            <person name="Gilroy R."/>
            <person name="Ravi A."/>
            <person name="Getino M."/>
            <person name="Pursley I."/>
            <person name="Horton D.L."/>
            <person name="Alikhan N.F."/>
            <person name="Baker D."/>
            <person name="Gharbi K."/>
            <person name="Hall N."/>
            <person name="Watson M."/>
            <person name="Adriaenssens E.M."/>
            <person name="Foster-Nyarko E."/>
            <person name="Jarju S."/>
            <person name="Secka A."/>
            <person name="Antonio M."/>
            <person name="Oren A."/>
            <person name="Chaudhuri R.R."/>
            <person name="La Ragione R."/>
            <person name="Hildebrand F."/>
            <person name="Pallen M.J."/>
        </authorList>
    </citation>
    <scope>NUCLEOTIDE SEQUENCE</scope>
    <source>
        <strain evidence="2">ChiSjej3B21-11622</strain>
    </source>
</reference>
<organism evidence="2 3">
    <name type="scientific">Candidatus Limivivens merdigallinarum</name>
    <dbReference type="NCBI Taxonomy" id="2840859"/>
    <lineage>
        <taxon>Bacteria</taxon>
        <taxon>Bacillati</taxon>
        <taxon>Bacillota</taxon>
        <taxon>Clostridia</taxon>
        <taxon>Lachnospirales</taxon>
        <taxon>Lachnospiraceae</taxon>
        <taxon>Lachnospiraceae incertae sedis</taxon>
        <taxon>Candidatus Limivivens</taxon>
    </lineage>
</organism>
<protein>
    <submittedName>
        <fullName evidence="2">Uncharacterized protein</fullName>
    </submittedName>
</protein>
<comment type="caution">
    <text evidence="2">The sequence shown here is derived from an EMBL/GenBank/DDBJ whole genome shotgun (WGS) entry which is preliminary data.</text>
</comment>